<dbReference type="PANTHER" id="PTHR42964:SF1">
    <property type="entry name" value="POLYKETIDE BIOSYNTHESIS ENOYL-COA HYDRATASE PKSH-RELATED"/>
    <property type="match status" value="1"/>
</dbReference>
<dbReference type="InterPro" id="IPR029045">
    <property type="entry name" value="ClpP/crotonase-like_dom_sf"/>
</dbReference>
<dbReference type="CDD" id="cd06558">
    <property type="entry name" value="crotonase-like"/>
    <property type="match status" value="1"/>
</dbReference>
<accession>A0A848HB65</accession>
<dbReference type="SUPFAM" id="SSF52096">
    <property type="entry name" value="ClpP/crotonase"/>
    <property type="match status" value="1"/>
</dbReference>
<dbReference type="Proteomes" id="UP000541185">
    <property type="component" value="Unassembled WGS sequence"/>
</dbReference>
<dbReference type="GO" id="GO:0016853">
    <property type="term" value="F:isomerase activity"/>
    <property type="evidence" value="ECO:0007669"/>
    <property type="project" value="UniProtKB-KW"/>
</dbReference>
<sequence length="300" mass="32107">MRACRSTRSSARSSAASARQACRASSTPSTARSSGPSRPKEASVLQITHEGPIATVTLDRPDVRNAFNEELIAGLAQAFRELGARADVRCIVLAARGPAFCAGADLNWMRKMADYTREDNLADAGQLAETLRTLYTCPKPTLAKIHGDVYAGGMGLVAACDIAVALDTAHFCLSETRLGLVPATISPYVIRAMGARAAHRYFLSAERFTATEAHRIGFVHELVSSGHLDDRVGEIANSLATAGPAAVRSCKELLHDVAGQEITPELIARTVQGIADIRATPEGREGVQSFLQKRKPNWLV</sequence>
<dbReference type="EMBL" id="JABBFX010000003">
    <property type="protein sequence ID" value="NML47292.1"/>
    <property type="molecule type" value="Genomic_DNA"/>
</dbReference>
<protein>
    <submittedName>
        <fullName evidence="3">Enoyl-CoA hydratase/isomerase family protein</fullName>
    </submittedName>
</protein>
<dbReference type="InterPro" id="IPR001753">
    <property type="entry name" value="Enoyl-CoA_hydra/iso"/>
</dbReference>
<name>A0A848HB65_9BURK</name>
<gene>
    <name evidence="3" type="ORF">HHL11_26325</name>
</gene>
<dbReference type="AlphaFoldDB" id="A0A848HB65"/>
<evidence type="ECO:0000256" key="1">
    <source>
        <dbReference type="ARBA" id="ARBA00005254"/>
    </source>
</evidence>
<proteinExistence type="inferred from homology"/>
<reference evidence="3 4" key="1">
    <citation type="submission" date="2020-04" db="EMBL/GenBank/DDBJ databases">
        <title>Ramlibacter sp. G-1-2-2 isolated from soil.</title>
        <authorList>
            <person name="Dahal R.H."/>
        </authorList>
    </citation>
    <scope>NUCLEOTIDE SEQUENCE [LARGE SCALE GENOMIC DNA]</scope>
    <source>
        <strain evidence="3 4">G-1-2-2</strain>
    </source>
</reference>
<evidence type="ECO:0000256" key="2">
    <source>
        <dbReference type="SAM" id="MobiDB-lite"/>
    </source>
</evidence>
<feature type="compositionally biased region" description="Low complexity" evidence="2">
    <location>
        <begin position="1"/>
        <end position="37"/>
    </location>
</feature>
<feature type="region of interest" description="Disordered" evidence="2">
    <location>
        <begin position="1"/>
        <end position="41"/>
    </location>
</feature>
<dbReference type="Gene3D" id="3.90.226.10">
    <property type="entry name" value="2-enoyl-CoA Hydratase, Chain A, domain 1"/>
    <property type="match status" value="1"/>
</dbReference>
<comment type="caution">
    <text evidence="3">The sequence shown here is derived from an EMBL/GenBank/DDBJ whole genome shotgun (WGS) entry which is preliminary data.</text>
</comment>
<comment type="similarity">
    <text evidence="1">Belongs to the enoyl-CoA hydratase/isomerase family.</text>
</comment>
<evidence type="ECO:0000313" key="4">
    <source>
        <dbReference type="Proteomes" id="UP000541185"/>
    </source>
</evidence>
<organism evidence="3 4">
    <name type="scientific">Ramlibacter agri</name>
    <dbReference type="NCBI Taxonomy" id="2728837"/>
    <lineage>
        <taxon>Bacteria</taxon>
        <taxon>Pseudomonadati</taxon>
        <taxon>Pseudomonadota</taxon>
        <taxon>Betaproteobacteria</taxon>
        <taxon>Burkholderiales</taxon>
        <taxon>Comamonadaceae</taxon>
        <taxon>Ramlibacter</taxon>
    </lineage>
</organism>
<evidence type="ECO:0000313" key="3">
    <source>
        <dbReference type="EMBL" id="NML47292.1"/>
    </source>
</evidence>
<dbReference type="Pfam" id="PF00378">
    <property type="entry name" value="ECH_1"/>
    <property type="match status" value="1"/>
</dbReference>
<keyword evidence="4" id="KW-1185">Reference proteome</keyword>
<dbReference type="PANTHER" id="PTHR42964">
    <property type="entry name" value="ENOYL-COA HYDRATASE"/>
    <property type="match status" value="1"/>
</dbReference>
<dbReference type="Gene3D" id="1.10.12.10">
    <property type="entry name" value="Lyase 2-enoyl-coa Hydratase, Chain A, domain 2"/>
    <property type="match status" value="1"/>
</dbReference>
<keyword evidence="3" id="KW-0413">Isomerase</keyword>
<dbReference type="InterPro" id="IPR014748">
    <property type="entry name" value="Enoyl-CoA_hydra_C"/>
</dbReference>
<dbReference type="InterPro" id="IPR051683">
    <property type="entry name" value="Enoyl-CoA_Hydratase/Isomerase"/>
</dbReference>